<keyword evidence="2" id="KW-1185">Reference proteome</keyword>
<dbReference type="EMBL" id="JAWWNJ010000046">
    <property type="protein sequence ID" value="KAK7018151.1"/>
    <property type="molecule type" value="Genomic_DNA"/>
</dbReference>
<evidence type="ECO:0000313" key="1">
    <source>
        <dbReference type="EMBL" id="KAK7018151.1"/>
    </source>
</evidence>
<protein>
    <recommendedName>
        <fullName evidence="3">F-box protein</fullName>
    </recommendedName>
</protein>
<gene>
    <name evidence="1" type="ORF">R3P38DRAFT_3359999</name>
</gene>
<comment type="caution">
    <text evidence="1">The sequence shown here is derived from an EMBL/GenBank/DDBJ whole genome shotgun (WGS) entry which is preliminary data.</text>
</comment>
<evidence type="ECO:0000313" key="2">
    <source>
        <dbReference type="Proteomes" id="UP001362999"/>
    </source>
</evidence>
<reference evidence="1 2" key="1">
    <citation type="journal article" date="2024" name="J Genomics">
        <title>Draft genome sequencing and assembly of Favolaschia claudopus CIRM-BRFM 2984 isolated from oak limbs.</title>
        <authorList>
            <person name="Navarro D."/>
            <person name="Drula E."/>
            <person name="Chaduli D."/>
            <person name="Cazenave R."/>
            <person name="Ahrendt S."/>
            <person name="Wang J."/>
            <person name="Lipzen A."/>
            <person name="Daum C."/>
            <person name="Barry K."/>
            <person name="Grigoriev I.V."/>
            <person name="Favel A."/>
            <person name="Rosso M.N."/>
            <person name="Martin F."/>
        </authorList>
    </citation>
    <scope>NUCLEOTIDE SEQUENCE [LARGE SCALE GENOMIC DNA]</scope>
    <source>
        <strain evidence="1 2">CIRM-BRFM 2984</strain>
    </source>
</reference>
<dbReference type="AlphaFoldDB" id="A0AAW0AX96"/>
<dbReference type="Proteomes" id="UP001362999">
    <property type="component" value="Unassembled WGS sequence"/>
</dbReference>
<sequence length="449" mass="50586">MSCAAEGVVTKMNAITLPELLIDHFTHSIATPILFRTIEIPFESISLLAQAFKIDPSRAKSCKTLSIAASYTGYGREPDIAVDKQIQQDLITIFNAIAMHQQLSTLIWDGYHYSCHDCLLPEEVWAAIFPVLGSLQVLQLYIAKNEEYANPLKSITFTRLRVLRLLSHGWNGFMLETLLGTLQDLEALELWFHVCCGPPEGLTLQSVYPKLKRFAYTGPTLKIASDSDFLTRHPQIETLFLDTHQPFPLLDSNALRSLNIDEYTICASPTLVNAAISHLRLRELYNPDNAAMLGTVKNFVSSLAPSLRCLEIEASIHGSDVRPVDAFALMENVVSHLDELAIFYRLRSPWIPQTAVDFLDYVLESIPPDSRIRALRLGFDDLLPHARLDNLGPVPHQLKYLGWTTKTKSLVYCIGRDSEGDRNFVLKTITRPVTNDWTEESVLKFMGER</sequence>
<name>A0AAW0AX96_9AGAR</name>
<evidence type="ECO:0008006" key="3">
    <source>
        <dbReference type="Google" id="ProtNLM"/>
    </source>
</evidence>
<organism evidence="1 2">
    <name type="scientific">Favolaschia claudopus</name>
    <dbReference type="NCBI Taxonomy" id="2862362"/>
    <lineage>
        <taxon>Eukaryota</taxon>
        <taxon>Fungi</taxon>
        <taxon>Dikarya</taxon>
        <taxon>Basidiomycota</taxon>
        <taxon>Agaricomycotina</taxon>
        <taxon>Agaricomycetes</taxon>
        <taxon>Agaricomycetidae</taxon>
        <taxon>Agaricales</taxon>
        <taxon>Marasmiineae</taxon>
        <taxon>Mycenaceae</taxon>
        <taxon>Favolaschia</taxon>
    </lineage>
</organism>
<accession>A0AAW0AX96</accession>
<proteinExistence type="predicted"/>